<dbReference type="PROSITE" id="PS50045">
    <property type="entry name" value="SIGMA54_INTERACT_4"/>
    <property type="match status" value="1"/>
</dbReference>
<dbReference type="Gene3D" id="1.10.8.60">
    <property type="match status" value="1"/>
</dbReference>
<evidence type="ECO:0000256" key="3">
    <source>
        <dbReference type="ARBA" id="ARBA00023015"/>
    </source>
</evidence>
<reference evidence="11" key="1">
    <citation type="journal article" date="2023" name="Arch. Microbiol.">
        <title>Desulfoferula mesophilus gen. nov. sp. nov., a mesophilic sulfate-reducing bacterium isolated from a brackish lake sediment.</title>
        <authorList>
            <person name="Watanabe T."/>
            <person name="Yabe T."/>
            <person name="Tsuji J.M."/>
            <person name="Fukui M."/>
        </authorList>
    </citation>
    <scope>NUCLEOTIDE SEQUENCE [LARGE SCALE GENOMIC DNA]</scope>
    <source>
        <strain evidence="11">12FAK</strain>
    </source>
</reference>
<feature type="domain" description="Response regulatory" evidence="9">
    <location>
        <begin position="6"/>
        <end position="121"/>
    </location>
</feature>
<dbReference type="FunFam" id="1.10.8.60:FF:000014">
    <property type="entry name" value="DNA-binding transcriptional regulator NtrC"/>
    <property type="match status" value="1"/>
</dbReference>
<organism evidence="10 11">
    <name type="scientific">Desulfoferula mesophila</name>
    <dbReference type="NCBI Taxonomy" id="3058419"/>
    <lineage>
        <taxon>Bacteria</taxon>
        <taxon>Pseudomonadati</taxon>
        <taxon>Thermodesulfobacteriota</taxon>
        <taxon>Desulfarculia</taxon>
        <taxon>Desulfarculales</taxon>
        <taxon>Desulfarculaceae</taxon>
        <taxon>Desulfoferula</taxon>
    </lineage>
</organism>
<dbReference type="PROSITE" id="PS50110">
    <property type="entry name" value="RESPONSE_REGULATORY"/>
    <property type="match status" value="1"/>
</dbReference>
<dbReference type="Proteomes" id="UP001366166">
    <property type="component" value="Chromosome"/>
</dbReference>
<keyword evidence="4" id="KW-0238">DNA-binding</keyword>
<dbReference type="InterPro" id="IPR003593">
    <property type="entry name" value="AAA+_ATPase"/>
</dbReference>
<dbReference type="InterPro" id="IPR009057">
    <property type="entry name" value="Homeodomain-like_sf"/>
</dbReference>
<dbReference type="SMART" id="SM00382">
    <property type="entry name" value="AAA"/>
    <property type="match status" value="1"/>
</dbReference>
<dbReference type="EMBL" id="AP028679">
    <property type="protein sequence ID" value="BEQ14139.1"/>
    <property type="molecule type" value="Genomic_DNA"/>
</dbReference>
<dbReference type="Gene3D" id="1.10.10.60">
    <property type="entry name" value="Homeodomain-like"/>
    <property type="match status" value="1"/>
</dbReference>
<dbReference type="SUPFAM" id="SSF52172">
    <property type="entry name" value="CheY-like"/>
    <property type="match status" value="1"/>
</dbReference>
<dbReference type="AlphaFoldDB" id="A0AAU9ELR5"/>
<evidence type="ECO:0000256" key="6">
    <source>
        <dbReference type="ARBA" id="ARBA00023163"/>
    </source>
</evidence>
<evidence type="ECO:0000259" key="9">
    <source>
        <dbReference type="PROSITE" id="PS50110"/>
    </source>
</evidence>
<dbReference type="PROSITE" id="PS00675">
    <property type="entry name" value="SIGMA54_INTERACT_1"/>
    <property type="match status" value="1"/>
</dbReference>
<dbReference type="Pfam" id="PF00072">
    <property type="entry name" value="Response_reg"/>
    <property type="match status" value="1"/>
</dbReference>
<dbReference type="InterPro" id="IPR025944">
    <property type="entry name" value="Sigma_54_int_dom_CS"/>
</dbReference>
<dbReference type="PRINTS" id="PR01590">
    <property type="entry name" value="HTHFIS"/>
</dbReference>
<dbReference type="Pfam" id="PF00158">
    <property type="entry name" value="Sigma54_activat"/>
    <property type="match status" value="1"/>
</dbReference>
<dbReference type="FunFam" id="3.40.50.300:FF:000006">
    <property type="entry name" value="DNA-binding transcriptional regulator NtrC"/>
    <property type="match status" value="1"/>
</dbReference>
<dbReference type="GO" id="GO:0006355">
    <property type="term" value="P:regulation of DNA-templated transcription"/>
    <property type="evidence" value="ECO:0007669"/>
    <property type="project" value="InterPro"/>
</dbReference>
<evidence type="ECO:0000256" key="7">
    <source>
        <dbReference type="PROSITE-ProRule" id="PRU00169"/>
    </source>
</evidence>
<dbReference type="GO" id="GO:0005524">
    <property type="term" value="F:ATP binding"/>
    <property type="evidence" value="ECO:0007669"/>
    <property type="project" value="UniProtKB-KW"/>
</dbReference>
<dbReference type="Pfam" id="PF25601">
    <property type="entry name" value="AAA_lid_14"/>
    <property type="match status" value="1"/>
</dbReference>
<dbReference type="InterPro" id="IPR001789">
    <property type="entry name" value="Sig_transdc_resp-reg_receiver"/>
</dbReference>
<dbReference type="InterPro" id="IPR058031">
    <property type="entry name" value="AAA_lid_NorR"/>
</dbReference>
<keyword evidence="11" id="KW-1185">Reference proteome</keyword>
<evidence type="ECO:0000256" key="2">
    <source>
        <dbReference type="ARBA" id="ARBA00022840"/>
    </source>
</evidence>
<dbReference type="KEGG" id="dmp:FAK_12050"/>
<evidence type="ECO:0000256" key="1">
    <source>
        <dbReference type="ARBA" id="ARBA00022741"/>
    </source>
</evidence>
<name>A0AAU9ELR5_9BACT</name>
<dbReference type="CDD" id="cd00009">
    <property type="entry name" value="AAA"/>
    <property type="match status" value="1"/>
</dbReference>
<evidence type="ECO:0000313" key="11">
    <source>
        <dbReference type="Proteomes" id="UP001366166"/>
    </source>
</evidence>
<feature type="modified residue" description="4-aspartylphosphate" evidence="7">
    <location>
        <position position="56"/>
    </location>
</feature>
<dbReference type="PROSITE" id="PS00688">
    <property type="entry name" value="SIGMA54_INTERACT_3"/>
    <property type="match status" value="1"/>
</dbReference>
<evidence type="ECO:0000259" key="8">
    <source>
        <dbReference type="PROSITE" id="PS50045"/>
    </source>
</evidence>
<dbReference type="Pfam" id="PF02954">
    <property type="entry name" value="HTH_8"/>
    <property type="match status" value="1"/>
</dbReference>
<dbReference type="PANTHER" id="PTHR32071:SF117">
    <property type="entry name" value="PTS-DEPENDENT DIHYDROXYACETONE KINASE OPERON REGULATORY PROTEIN-RELATED"/>
    <property type="match status" value="1"/>
</dbReference>
<evidence type="ECO:0000256" key="4">
    <source>
        <dbReference type="ARBA" id="ARBA00023125"/>
    </source>
</evidence>
<dbReference type="PANTHER" id="PTHR32071">
    <property type="entry name" value="TRANSCRIPTIONAL REGULATORY PROTEIN"/>
    <property type="match status" value="1"/>
</dbReference>
<dbReference type="Gene3D" id="3.40.50.300">
    <property type="entry name" value="P-loop containing nucleotide triphosphate hydrolases"/>
    <property type="match status" value="1"/>
</dbReference>
<dbReference type="InterPro" id="IPR002078">
    <property type="entry name" value="Sigma_54_int"/>
</dbReference>
<keyword evidence="1" id="KW-0547">Nucleotide-binding</keyword>
<dbReference type="RefSeq" id="WP_338605865.1">
    <property type="nucleotide sequence ID" value="NZ_AP028679.1"/>
</dbReference>
<dbReference type="InterPro" id="IPR025943">
    <property type="entry name" value="Sigma_54_int_dom_ATP-bd_2"/>
</dbReference>
<dbReference type="GO" id="GO:0000160">
    <property type="term" value="P:phosphorelay signal transduction system"/>
    <property type="evidence" value="ECO:0007669"/>
    <property type="project" value="InterPro"/>
</dbReference>
<dbReference type="Gene3D" id="3.40.50.2300">
    <property type="match status" value="1"/>
</dbReference>
<accession>A0AAU9ELR5</accession>
<dbReference type="InterPro" id="IPR025662">
    <property type="entry name" value="Sigma_54_int_dom_ATP-bd_1"/>
</dbReference>
<keyword evidence="3" id="KW-0805">Transcription regulation</keyword>
<dbReference type="PROSITE" id="PS00676">
    <property type="entry name" value="SIGMA54_INTERACT_2"/>
    <property type="match status" value="1"/>
</dbReference>
<dbReference type="InterPro" id="IPR027417">
    <property type="entry name" value="P-loop_NTPase"/>
</dbReference>
<keyword evidence="7" id="KW-0597">Phosphoprotein</keyword>
<dbReference type="GO" id="GO:0043565">
    <property type="term" value="F:sequence-specific DNA binding"/>
    <property type="evidence" value="ECO:0007669"/>
    <property type="project" value="InterPro"/>
</dbReference>
<dbReference type="InterPro" id="IPR002197">
    <property type="entry name" value="HTH_Fis"/>
</dbReference>
<keyword evidence="6" id="KW-0804">Transcription</keyword>
<gene>
    <name evidence="10" type="ORF">FAK_12050</name>
</gene>
<dbReference type="SUPFAM" id="SSF46689">
    <property type="entry name" value="Homeodomain-like"/>
    <property type="match status" value="1"/>
</dbReference>
<evidence type="ECO:0000313" key="10">
    <source>
        <dbReference type="EMBL" id="BEQ14139.1"/>
    </source>
</evidence>
<dbReference type="SMART" id="SM00448">
    <property type="entry name" value="REC"/>
    <property type="match status" value="1"/>
</dbReference>
<dbReference type="SUPFAM" id="SSF52540">
    <property type="entry name" value="P-loop containing nucleoside triphosphate hydrolases"/>
    <property type="match status" value="1"/>
</dbReference>
<feature type="domain" description="Sigma-54 factor interaction" evidence="8">
    <location>
        <begin position="146"/>
        <end position="375"/>
    </location>
</feature>
<proteinExistence type="predicted"/>
<protein>
    <submittedName>
        <fullName evidence="10">Acetoacetate metabolism regulatory protein AtoC</fullName>
    </submittedName>
</protein>
<dbReference type="InterPro" id="IPR011006">
    <property type="entry name" value="CheY-like_superfamily"/>
</dbReference>
<evidence type="ECO:0000256" key="5">
    <source>
        <dbReference type="ARBA" id="ARBA00023159"/>
    </source>
</evidence>
<sequence length="462" mass="50750">MDSPRKILVVDDRINALKVLMAILADEGYEVLTATSGEEALDQYHSHPDLDVVLADLKMPAMNGLDLFRRMSYESDAPPFVIMTAHATARSAVEALKQGVADYLFKPLDYEELSIVLDKAIRQRRMSRELATLRRRVEAEGSFHGIIGTSPVMAKVFDLVRTVGPTDASVLIHGETGTGKELLARALHAESPRTTGPLVCINCAALTESLLEGELFGYVKGAFTGAAGDKKGRLELADGGTLFLDEIGHMSLALQAKLLRFLQERTFEPVGGNTPRRVDVRLLAATNQDLKQQIEKGKFLGDLVYRIEVIGLDLPPLRQRGEDIPLLVEYFVDRMSQRYSKPVLGVSSRAMQALMEHPWPGNVRQLENVVARAVILSKGQRLGLEDFSDLLGEEEAAESPDGGIISGLPEEGATIKDMERELIEKTLAQCGGNKSQAAKRLGISRKGLYEKLERYGLAESQD</sequence>
<keyword evidence="5" id="KW-0010">Activator</keyword>
<keyword evidence="2" id="KW-0067">ATP-binding</keyword>